<organism evidence="1 2">
    <name type="scientific">Psychrobacter halodurans</name>
    <dbReference type="NCBI Taxonomy" id="2818439"/>
    <lineage>
        <taxon>Bacteria</taxon>
        <taxon>Pseudomonadati</taxon>
        <taxon>Pseudomonadota</taxon>
        <taxon>Gammaproteobacteria</taxon>
        <taxon>Moraxellales</taxon>
        <taxon>Moraxellaceae</taxon>
        <taxon>Psychrobacter</taxon>
    </lineage>
</organism>
<dbReference type="AlphaFoldDB" id="A0AAW4IRM7"/>
<protein>
    <submittedName>
        <fullName evidence="1">Uncharacterized protein</fullName>
    </submittedName>
</protein>
<reference evidence="1 2" key="1">
    <citation type="submission" date="2021-03" db="EMBL/GenBank/DDBJ databases">
        <authorList>
            <person name="Shang D.-D."/>
            <person name="Du Z.-J."/>
            <person name="Chen G.-J."/>
        </authorList>
    </citation>
    <scope>NUCLEOTIDE SEQUENCE [LARGE SCALE GENOMIC DNA]</scope>
    <source>
        <strain evidence="1 2">F2608</strain>
    </source>
</reference>
<proteinExistence type="predicted"/>
<dbReference type="EMBL" id="JAGBKN010000001">
    <property type="protein sequence ID" value="MBO1515804.1"/>
    <property type="molecule type" value="Genomic_DNA"/>
</dbReference>
<name>A0AAW4IRM7_9GAMM</name>
<dbReference type="Proteomes" id="UP000664161">
    <property type="component" value="Unassembled WGS sequence"/>
</dbReference>
<gene>
    <name evidence="1" type="ORF">J3491_00455</name>
</gene>
<sequence length="85" mass="9605">MMNKLTGSELTRAMLARGDKDIWCAVCDESDELAMMDLYGNDFTVYIVDYRDGYFYCRSGTSWACAVPIKIAAITQEDIDSPMIQ</sequence>
<keyword evidence="2" id="KW-1185">Reference proteome</keyword>
<accession>A0AAW4IRM7</accession>
<evidence type="ECO:0000313" key="1">
    <source>
        <dbReference type="EMBL" id="MBO1515804.1"/>
    </source>
</evidence>
<comment type="caution">
    <text evidence="1">The sequence shown here is derived from an EMBL/GenBank/DDBJ whole genome shotgun (WGS) entry which is preliminary data.</text>
</comment>
<evidence type="ECO:0000313" key="2">
    <source>
        <dbReference type="Proteomes" id="UP000664161"/>
    </source>
</evidence>